<evidence type="ECO:0000313" key="2">
    <source>
        <dbReference type="EMBL" id="CAH2105233.1"/>
    </source>
</evidence>
<dbReference type="EMBL" id="CAKOGL010000028">
    <property type="protein sequence ID" value="CAH2105233.1"/>
    <property type="molecule type" value="Genomic_DNA"/>
</dbReference>
<dbReference type="Proteomes" id="UP001153954">
    <property type="component" value="Unassembled WGS sequence"/>
</dbReference>
<name>A0AAU9V1J7_EUPED</name>
<dbReference type="PANTHER" id="PTHR46114">
    <property type="entry name" value="APPLE DOMAIN-CONTAINING PROTEIN"/>
    <property type="match status" value="1"/>
</dbReference>
<evidence type="ECO:0000313" key="3">
    <source>
        <dbReference type="Proteomes" id="UP001153954"/>
    </source>
</evidence>
<dbReference type="AlphaFoldDB" id="A0AAU9V1J7"/>
<keyword evidence="3" id="KW-1185">Reference proteome</keyword>
<sequence>MSSRICKLHPNRFCYVCGKIVQLNRGFPITKPLQEAYLHYFGFPVSHQDKNWVPHVVCTNCRLVLSSWYSGKNISLKFGKPMIWREPTNHVTDCYFCLTKTFGFNSKNKDSIKYADVPSVTKPVLHSEDLPVPTPPGRSDQTHIDTTSSITIHEHSDSEHSSSDNFFDYEDSPHLITQSELNDLIRDLQLSKSKAELLGSRLQQWKLLDPSTKVSIYRSRSKAYAVFFTKENEFCYCHDVKGLFEEMKQPYDAKEWRLFIDASKESLKAVLLHIGNAKPSIPIGHAVNCKETYDTMAKLIELIKYKCHNWYICGDLKVISMLLGLQGGYTKYCCFLCLWDSRAKQDHYKRKIWPVRNEYVPGKMNVKNTCLVDPKKIILPPLHIKLGLMKNFTKALDKSKPAFQYLCSVFTNLSAAKLKEGIFVGPQIRRILDDTKFESLLTEVEKAAWHSFKRVVKNFLGNKKSDDYKEIVENLLQNYERMGVNMSLKIHFLHSHLEFFPENLGTVSDEHGERFHQVLKSFEQNYQGFWDQNMLGDYCWSVVRDTDENIYKKRAKITHF</sequence>
<comment type="caution">
    <text evidence="2">The sequence shown here is derived from an EMBL/GenBank/DDBJ whole genome shotgun (WGS) entry which is preliminary data.</text>
</comment>
<organism evidence="2 3">
    <name type="scientific">Euphydryas editha</name>
    <name type="common">Edith's checkerspot</name>
    <dbReference type="NCBI Taxonomy" id="104508"/>
    <lineage>
        <taxon>Eukaryota</taxon>
        <taxon>Metazoa</taxon>
        <taxon>Ecdysozoa</taxon>
        <taxon>Arthropoda</taxon>
        <taxon>Hexapoda</taxon>
        <taxon>Insecta</taxon>
        <taxon>Pterygota</taxon>
        <taxon>Neoptera</taxon>
        <taxon>Endopterygota</taxon>
        <taxon>Lepidoptera</taxon>
        <taxon>Glossata</taxon>
        <taxon>Ditrysia</taxon>
        <taxon>Papilionoidea</taxon>
        <taxon>Nymphalidae</taxon>
        <taxon>Nymphalinae</taxon>
        <taxon>Euphydryas</taxon>
    </lineage>
</organism>
<feature type="region of interest" description="Disordered" evidence="1">
    <location>
        <begin position="125"/>
        <end position="144"/>
    </location>
</feature>
<dbReference type="PANTHER" id="PTHR46114:SF1">
    <property type="entry name" value="ZAD DOMAIN-CONTAINING PROTEIN"/>
    <property type="match status" value="1"/>
</dbReference>
<proteinExistence type="predicted"/>
<reference evidence="2" key="1">
    <citation type="submission" date="2022-03" db="EMBL/GenBank/DDBJ databases">
        <authorList>
            <person name="Tunstrom K."/>
        </authorList>
    </citation>
    <scope>NUCLEOTIDE SEQUENCE</scope>
</reference>
<gene>
    <name evidence="2" type="ORF">EEDITHA_LOCUS19520</name>
</gene>
<accession>A0AAU9V1J7</accession>
<evidence type="ECO:0000256" key="1">
    <source>
        <dbReference type="SAM" id="MobiDB-lite"/>
    </source>
</evidence>
<protein>
    <submittedName>
        <fullName evidence="2">Uncharacterized protein</fullName>
    </submittedName>
</protein>